<dbReference type="AlphaFoldDB" id="A0A6C2UT09"/>
<evidence type="ECO:0000256" key="1">
    <source>
        <dbReference type="ARBA" id="ARBA00022801"/>
    </source>
</evidence>
<accession>A0A6C2UT09</accession>
<dbReference type="GO" id="GO:0016787">
    <property type="term" value="F:hydrolase activity"/>
    <property type="evidence" value="ECO:0007669"/>
    <property type="project" value="UniProtKB-UniRule"/>
</dbReference>
<dbReference type="RefSeq" id="WP_136065848.1">
    <property type="nucleotide sequence ID" value="NZ_CAAHFH010000004.1"/>
</dbReference>
<protein>
    <recommendedName>
        <fullName evidence="6">PNPLA domain-containing protein</fullName>
    </recommendedName>
</protein>
<dbReference type="PROSITE" id="PS51635">
    <property type="entry name" value="PNPLA"/>
    <property type="match status" value="1"/>
</dbReference>
<feature type="chain" id="PRO_5025666207" description="PNPLA domain-containing protein" evidence="5">
    <location>
        <begin position="28"/>
        <end position="451"/>
    </location>
</feature>
<evidence type="ECO:0000259" key="6">
    <source>
        <dbReference type="PROSITE" id="PS51635"/>
    </source>
</evidence>
<proteinExistence type="predicted"/>
<dbReference type="InterPro" id="IPR016035">
    <property type="entry name" value="Acyl_Trfase/lysoPLipase"/>
</dbReference>
<dbReference type="PANTHER" id="PTHR14226">
    <property type="entry name" value="NEUROPATHY TARGET ESTERASE/SWISS CHEESE D.MELANOGASTER"/>
    <property type="match status" value="1"/>
</dbReference>
<reference evidence="7 8" key="1">
    <citation type="submission" date="2019-04" db="EMBL/GenBank/DDBJ databases">
        <authorList>
            <person name="Van Vliet M D."/>
        </authorList>
    </citation>
    <scope>NUCLEOTIDE SEQUENCE [LARGE SCALE GENOMIC DNA]</scope>
    <source>
        <strain evidence="7 8">F21</strain>
    </source>
</reference>
<evidence type="ECO:0000313" key="8">
    <source>
        <dbReference type="Proteomes" id="UP000346198"/>
    </source>
</evidence>
<feature type="signal peptide" evidence="5">
    <location>
        <begin position="1"/>
        <end position="27"/>
    </location>
</feature>
<evidence type="ECO:0000256" key="4">
    <source>
        <dbReference type="PROSITE-ProRule" id="PRU01161"/>
    </source>
</evidence>
<gene>
    <name evidence="7" type="ORF">SCARR_05562</name>
</gene>
<sequence length="451" mass="50324">MNIVFLQQLKGLGAGALLLVLAGCASYGVIDNTQQVIDHPDPDNYDLNFKDESEDDNAVWLALSGGGTRAAALAYGVLQELNETQLNDKDATTALEAVDTISSVSGGSFTAAYYGLYGNQIFENFEDEFLRVNIEGRLIRRMYLNPLQWFRRTGRNEQAVKYYDKNIFHGATFADLKKKNGPLLLINATDLDNGVRFTFIQEYFDLLSSDIATFPVSRAVTASSAVPVLFDPIVAMNYGKAKEENNKPSWLQGIQSSMQKGGSPQLQMLTGGINSYFDQDNRQFVHFVDGGITDNLGLRAIHDIFELGGGIKNTYAQMRVKPPRRLILISVNASKKKMPSMGGSNKQPSLAQTLGSVSSIQMSRYTKATEELMKERMVQWGEELSTPDRPVSVHMIHVRFDDVVDEEEREFLNTIPTSFSLTDEQVDALIKAGRELLRNQPEFKKLIQEFN</sequence>
<feature type="active site" description="Proton acceptor" evidence="4">
    <location>
        <position position="289"/>
    </location>
</feature>
<dbReference type="Gene3D" id="3.40.1090.10">
    <property type="entry name" value="Cytosolic phospholipase A2 catalytic domain"/>
    <property type="match status" value="1"/>
</dbReference>
<name>A0A6C2UT09_9BACT</name>
<evidence type="ECO:0000256" key="2">
    <source>
        <dbReference type="ARBA" id="ARBA00022963"/>
    </source>
</evidence>
<evidence type="ECO:0000256" key="3">
    <source>
        <dbReference type="ARBA" id="ARBA00023098"/>
    </source>
</evidence>
<dbReference type="InterPro" id="IPR002641">
    <property type="entry name" value="PNPLA_dom"/>
</dbReference>
<dbReference type="InterPro" id="IPR050301">
    <property type="entry name" value="NTE"/>
</dbReference>
<keyword evidence="8" id="KW-1185">Reference proteome</keyword>
<keyword evidence="5" id="KW-0732">Signal</keyword>
<organism evidence="7 8">
    <name type="scientific">Pontiella sulfatireligans</name>
    <dbReference type="NCBI Taxonomy" id="2750658"/>
    <lineage>
        <taxon>Bacteria</taxon>
        <taxon>Pseudomonadati</taxon>
        <taxon>Kiritimatiellota</taxon>
        <taxon>Kiritimatiellia</taxon>
        <taxon>Kiritimatiellales</taxon>
        <taxon>Pontiellaceae</taxon>
        <taxon>Pontiella</taxon>
    </lineage>
</organism>
<feature type="short sequence motif" description="DGA/G" evidence="4">
    <location>
        <begin position="289"/>
        <end position="291"/>
    </location>
</feature>
<evidence type="ECO:0000256" key="5">
    <source>
        <dbReference type="SAM" id="SignalP"/>
    </source>
</evidence>
<dbReference type="Pfam" id="PF01734">
    <property type="entry name" value="Patatin"/>
    <property type="match status" value="1"/>
</dbReference>
<keyword evidence="2 4" id="KW-0442">Lipid degradation</keyword>
<dbReference type="SUPFAM" id="SSF52151">
    <property type="entry name" value="FabD/lysophospholipase-like"/>
    <property type="match status" value="1"/>
</dbReference>
<evidence type="ECO:0000313" key="7">
    <source>
        <dbReference type="EMBL" id="VGO23455.1"/>
    </source>
</evidence>
<keyword evidence="1 4" id="KW-0378">Hydrolase</keyword>
<dbReference type="Proteomes" id="UP000346198">
    <property type="component" value="Unassembled WGS sequence"/>
</dbReference>
<feature type="active site" description="Nucleophile" evidence="4">
    <location>
        <position position="105"/>
    </location>
</feature>
<feature type="domain" description="PNPLA" evidence="6">
    <location>
        <begin position="61"/>
        <end position="302"/>
    </location>
</feature>
<dbReference type="EMBL" id="CAAHFH010000004">
    <property type="protein sequence ID" value="VGO23455.1"/>
    <property type="molecule type" value="Genomic_DNA"/>
</dbReference>
<comment type="caution">
    <text evidence="4">Lacks conserved residue(s) required for the propagation of feature annotation.</text>
</comment>
<dbReference type="PANTHER" id="PTHR14226:SF78">
    <property type="entry name" value="SLR0060 PROTEIN"/>
    <property type="match status" value="1"/>
</dbReference>
<keyword evidence="3 4" id="KW-0443">Lipid metabolism</keyword>
<dbReference type="GO" id="GO:0016042">
    <property type="term" value="P:lipid catabolic process"/>
    <property type="evidence" value="ECO:0007669"/>
    <property type="project" value="UniProtKB-UniRule"/>
</dbReference>